<evidence type="ECO:0000313" key="2">
    <source>
        <dbReference type="Proteomes" id="UP000217199"/>
    </source>
</evidence>
<organism evidence="1 2">
    <name type="scientific">Pyrrhoderma noxium</name>
    <dbReference type="NCBI Taxonomy" id="2282107"/>
    <lineage>
        <taxon>Eukaryota</taxon>
        <taxon>Fungi</taxon>
        <taxon>Dikarya</taxon>
        <taxon>Basidiomycota</taxon>
        <taxon>Agaricomycotina</taxon>
        <taxon>Agaricomycetes</taxon>
        <taxon>Hymenochaetales</taxon>
        <taxon>Hymenochaetaceae</taxon>
        <taxon>Pyrrhoderma</taxon>
    </lineage>
</organism>
<accession>A0A286UJ21</accession>
<dbReference type="InParanoid" id="A0A286UJ21"/>
<dbReference type="EMBL" id="NBII01000004">
    <property type="protein sequence ID" value="PAV19623.1"/>
    <property type="molecule type" value="Genomic_DNA"/>
</dbReference>
<sequence>MYFSGQTAQNDLTTKPLHNLTNIPVSYAQIPDYHNDFTFPLSPISESCAVMGPDVVLQNQMEQQIGHYNDETTQACTSYAAESTAAFFPFLEASGASLPNAMNIGGIKAHTNRDQFPITEHCVAPTSDHPQNFQNENERSENFEIRTSTARKRVKRERKPKGSEIKIDVEGEMTFCHYRWEPQKSNLRDQEMMDK</sequence>
<keyword evidence="2" id="KW-1185">Reference proteome</keyword>
<proteinExistence type="predicted"/>
<reference evidence="1 2" key="1">
    <citation type="journal article" date="2017" name="Mol. Ecol.">
        <title>Comparative and population genomic landscape of Phellinus noxius: A hypervariable fungus causing root rot in trees.</title>
        <authorList>
            <person name="Chung C.L."/>
            <person name="Lee T.J."/>
            <person name="Akiba M."/>
            <person name="Lee H.H."/>
            <person name="Kuo T.H."/>
            <person name="Liu D."/>
            <person name="Ke H.M."/>
            <person name="Yokoi T."/>
            <person name="Roa M.B."/>
            <person name="Lu M.J."/>
            <person name="Chang Y.Y."/>
            <person name="Ann P.J."/>
            <person name="Tsai J.N."/>
            <person name="Chen C.Y."/>
            <person name="Tzean S.S."/>
            <person name="Ota Y."/>
            <person name="Hattori T."/>
            <person name="Sahashi N."/>
            <person name="Liou R.F."/>
            <person name="Kikuchi T."/>
            <person name="Tsai I.J."/>
        </authorList>
    </citation>
    <scope>NUCLEOTIDE SEQUENCE [LARGE SCALE GENOMIC DNA]</scope>
    <source>
        <strain evidence="1 2">FFPRI411160</strain>
    </source>
</reference>
<name>A0A286UJ21_9AGAM</name>
<gene>
    <name evidence="1" type="ORF">PNOK_0455700</name>
</gene>
<comment type="caution">
    <text evidence="1">The sequence shown here is derived from an EMBL/GenBank/DDBJ whole genome shotgun (WGS) entry which is preliminary data.</text>
</comment>
<protein>
    <submittedName>
        <fullName evidence="1">Uncharacterized protein</fullName>
    </submittedName>
</protein>
<dbReference type="AlphaFoldDB" id="A0A286UJ21"/>
<dbReference type="Proteomes" id="UP000217199">
    <property type="component" value="Unassembled WGS sequence"/>
</dbReference>
<evidence type="ECO:0000313" key="1">
    <source>
        <dbReference type="EMBL" id="PAV19623.1"/>
    </source>
</evidence>